<dbReference type="GO" id="GO:0006313">
    <property type="term" value="P:DNA transposition"/>
    <property type="evidence" value="ECO:0007669"/>
    <property type="project" value="InterPro"/>
</dbReference>
<evidence type="ECO:0008006" key="8">
    <source>
        <dbReference type="Google" id="ProtNLM"/>
    </source>
</evidence>
<evidence type="ECO:0000256" key="4">
    <source>
        <dbReference type="ARBA" id="ARBA00023125"/>
    </source>
</evidence>
<dbReference type="InterPro" id="IPR048004">
    <property type="entry name" value="IS1249_transpos"/>
</dbReference>
<dbReference type="GO" id="GO:0004803">
    <property type="term" value="F:transposase activity"/>
    <property type="evidence" value="ECO:0007669"/>
    <property type="project" value="InterPro"/>
</dbReference>
<evidence type="ECO:0000256" key="2">
    <source>
        <dbReference type="ARBA" id="ARBA00010961"/>
    </source>
</evidence>
<dbReference type="EMBL" id="BJNY01000005">
    <property type="protein sequence ID" value="GED05602.1"/>
    <property type="molecule type" value="Genomic_DNA"/>
</dbReference>
<evidence type="ECO:0000256" key="1">
    <source>
        <dbReference type="ARBA" id="ARBA00002190"/>
    </source>
</evidence>
<sequence length="404" mass="46143">MDVVPIGVTLNSKNTHLCSICDNPLKKNGKRNGKQRWRCTHCNASTTNQRRPDTKARNELTSLVSWITSKNNQTEHSNRSARTFRRNTAWCWNVTPHLNPTGEIFTEIQVDGIYLGSGWCCLIAIAHGKVIGWQWCDHEKAIAWQTLLSPLPPPRIVVTDGGSGLQKCLDTLWPEVRIQRCLVHVQRAVRQYLTLRPKTPAGKALRVLSLKLTRITSREQATEWIQLFTAWHTQYQHLLKERTYARDHTGLRPRGITSSRVWWYTHERLRKAYNAMNRPLLKGHLFAFLESEFEGLKINSTTNMIEGGINSGIRDMLRLHRGMPVEHRRRAVEWFCWTRADPASRPGLEQFITPELYAPAKHAEDLVDEAEDLGGPQLYGTEATAEEGLWARAGRAGHTGLIHC</sequence>
<dbReference type="Proteomes" id="UP000316612">
    <property type="component" value="Unassembled WGS sequence"/>
</dbReference>
<protein>
    <recommendedName>
        <fullName evidence="8">IS256 family transposase</fullName>
    </recommendedName>
</protein>
<accession>A0A4Y4DJY1</accession>
<evidence type="ECO:0000256" key="5">
    <source>
        <dbReference type="ARBA" id="ARBA00023172"/>
    </source>
</evidence>
<dbReference type="AlphaFoldDB" id="A0A4Y4DJY1"/>
<proteinExistence type="inferred from homology"/>
<organism evidence="6 7">
    <name type="scientific">Glutamicibacter uratoxydans</name>
    <name type="common">Arthrobacter uratoxydans</name>
    <dbReference type="NCBI Taxonomy" id="43667"/>
    <lineage>
        <taxon>Bacteria</taxon>
        <taxon>Bacillati</taxon>
        <taxon>Actinomycetota</taxon>
        <taxon>Actinomycetes</taxon>
        <taxon>Micrococcales</taxon>
        <taxon>Micrococcaceae</taxon>
        <taxon>Glutamicibacter</taxon>
    </lineage>
</organism>
<keyword evidence="3" id="KW-0815">Transposition</keyword>
<gene>
    <name evidence="6" type="ORF">AUR04nite_11340</name>
</gene>
<dbReference type="NCBIfam" id="NF033544">
    <property type="entry name" value="transpos_IS1249"/>
    <property type="match status" value="1"/>
</dbReference>
<evidence type="ECO:0000313" key="6">
    <source>
        <dbReference type="EMBL" id="GED05602.1"/>
    </source>
</evidence>
<keyword evidence="5" id="KW-0233">DNA recombination</keyword>
<dbReference type="GO" id="GO:0003677">
    <property type="term" value="F:DNA binding"/>
    <property type="evidence" value="ECO:0007669"/>
    <property type="project" value="UniProtKB-KW"/>
</dbReference>
<dbReference type="OrthoDB" id="9793302at2"/>
<comment type="similarity">
    <text evidence="2">Belongs to the transposase mutator family.</text>
</comment>
<comment type="function">
    <text evidence="1">Required for the transposition of the insertion element.</text>
</comment>
<dbReference type="RefSeq" id="WP_141362838.1">
    <property type="nucleotide sequence ID" value="NZ_BAAAJL010000008.1"/>
</dbReference>
<keyword evidence="4" id="KW-0238">DNA-binding</keyword>
<comment type="caution">
    <text evidence="6">The sequence shown here is derived from an EMBL/GenBank/DDBJ whole genome shotgun (WGS) entry which is preliminary data.</text>
</comment>
<keyword evidence="7" id="KW-1185">Reference proteome</keyword>
<reference evidence="6 7" key="1">
    <citation type="submission" date="2019-06" db="EMBL/GenBank/DDBJ databases">
        <title>Whole genome shotgun sequence of Glutamicibacter uratoxydans NBRC 15515.</title>
        <authorList>
            <person name="Hosoyama A."/>
            <person name="Uohara A."/>
            <person name="Ohji S."/>
            <person name="Ichikawa N."/>
        </authorList>
    </citation>
    <scope>NUCLEOTIDE SEQUENCE [LARGE SCALE GENOMIC DNA]</scope>
    <source>
        <strain evidence="6 7">NBRC 15515</strain>
    </source>
</reference>
<evidence type="ECO:0000256" key="3">
    <source>
        <dbReference type="ARBA" id="ARBA00022578"/>
    </source>
</evidence>
<dbReference type="InterPro" id="IPR001207">
    <property type="entry name" value="Transposase_mutator"/>
</dbReference>
<evidence type="ECO:0000313" key="7">
    <source>
        <dbReference type="Proteomes" id="UP000316612"/>
    </source>
</evidence>
<dbReference type="Pfam" id="PF00872">
    <property type="entry name" value="Transposase_mut"/>
    <property type="match status" value="1"/>
</dbReference>
<name>A0A4Y4DJY1_GLUUR</name>